<dbReference type="SUPFAM" id="SSF54791">
    <property type="entry name" value="Eukaryotic type KH-domain (KH-domain type I)"/>
    <property type="match status" value="2"/>
</dbReference>
<accession>A0ABD2T3B5</accession>
<evidence type="ECO:0000313" key="4">
    <source>
        <dbReference type="EMBL" id="KAL3350327.1"/>
    </source>
</evidence>
<feature type="domain" description="K Homology" evidence="3">
    <location>
        <begin position="146"/>
        <end position="205"/>
    </location>
</feature>
<dbReference type="PANTHER" id="PTHR10288">
    <property type="entry name" value="KH DOMAIN CONTAINING RNA BINDING PROTEIN"/>
    <property type="match status" value="1"/>
</dbReference>
<dbReference type="PROSITE" id="PS50084">
    <property type="entry name" value="KH_TYPE_1"/>
    <property type="match status" value="2"/>
</dbReference>
<evidence type="ECO:0000259" key="3">
    <source>
        <dbReference type="SMART" id="SM00322"/>
    </source>
</evidence>
<keyword evidence="2" id="KW-0694">RNA-binding</keyword>
<dbReference type="InterPro" id="IPR004087">
    <property type="entry name" value="KH_dom"/>
</dbReference>
<evidence type="ECO:0000256" key="2">
    <source>
        <dbReference type="PROSITE-ProRule" id="PRU00117"/>
    </source>
</evidence>
<reference evidence="4 5" key="1">
    <citation type="submission" date="2024-05" db="EMBL/GenBank/DDBJ databases">
        <title>De novo assembly of an allotetraploid wild potato.</title>
        <authorList>
            <person name="Hosaka A.J."/>
        </authorList>
    </citation>
    <scope>NUCLEOTIDE SEQUENCE [LARGE SCALE GENOMIC DNA]</scope>
    <source>
        <tissue evidence="4">Young leaves</tissue>
    </source>
</reference>
<evidence type="ECO:0000256" key="1">
    <source>
        <dbReference type="ARBA" id="ARBA00022737"/>
    </source>
</evidence>
<keyword evidence="5" id="KW-1185">Reference proteome</keyword>
<dbReference type="GO" id="GO:0003723">
    <property type="term" value="F:RNA binding"/>
    <property type="evidence" value="ECO:0007669"/>
    <property type="project" value="UniProtKB-UniRule"/>
</dbReference>
<keyword evidence="1" id="KW-0677">Repeat</keyword>
<sequence>MHENSVAASVPNSSTAAGVPAVVNNSHLPPQPLPRRVVFRLLCHASRVGGVIGKSGSIIRQLQQDTSAKIHVDVSAPNDHNRLIVVVAPASVNKRIRLLGPIGDNQRNEEIDEIEVSAAQEALVRVFERVIEVTAENNGLVLGVENVVSCRLLVKGSQVGAVMGKGGKVIDTIRRENGCRIKVLTSGKMPSCASPNDEIVEDPCYCSSYILQKRVAWPSVNL</sequence>
<dbReference type="Pfam" id="PF00013">
    <property type="entry name" value="KH_1"/>
    <property type="match status" value="2"/>
</dbReference>
<dbReference type="EMBL" id="JBJKTR010000013">
    <property type="protein sequence ID" value="KAL3350327.1"/>
    <property type="molecule type" value="Genomic_DNA"/>
</dbReference>
<dbReference type="SMART" id="SM00322">
    <property type="entry name" value="KH"/>
    <property type="match status" value="2"/>
</dbReference>
<dbReference type="Proteomes" id="UP001627284">
    <property type="component" value="Unassembled WGS sequence"/>
</dbReference>
<dbReference type="AlphaFoldDB" id="A0ABD2T3B5"/>
<dbReference type="InterPro" id="IPR004088">
    <property type="entry name" value="KH_dom_type_1"/>
</dbReference>
<evidence type="ECO:0000313" key="5">
    <source>
        <dbReference type="Proteomes" id="UP001627284"/>
    </source>
</evidence>
<gene>
    <name evidence="4" type="ORF">AABB24_023030</name>
</gene>
<protein>
    <recommendedName>
        <fullName evidence="3">K Homology domain-containing protein</fullName>
    </recommendedName>
</protein>
<proteinExistence type="predicted"/>
<comment type="caution">
    <text evidence="4">The sequence shown here is derived from an EMBL/GenBank/DDBJ whole genome shotgun (WGS) entry which is preliminary data.</text>
</comment>
<feature type="domain" description="K Homology" evidence="3">
    <location>
        <begin position="35"/>
        <end position="135"/>
    </location>
</feature>
<organism evidence="4 5">
    <name type="scientific">Solanum stoloniferum</name>
    <dbReference type="NCBI Taxonomy" id="62892"/>
    <lineage>
        <taxon>Eukaryota</taxon>
        <taxon>Viridiplantae</taxon>
        <taxon>Streptophyta</taxon>
        <taxon>Embryophyta</taxon>
        <taxon>Tracheophyta</taxon>
        <taxon>Spermatophyta</taxon>
        <taxon>Magnoliopsida</taxon>
        <taxon>eudicotyledons</taxon>
        <taxon>Gunneridae</taxon>
        <taxon>Pentapetalae</taxon>
        <taxon>asterids</taxon>
        <taxon>lamiids</taxon>
        <taxon>Solanales</taxon>
        <taxon>Solanaceae</taxon>
        <taxon>Solanoideae</taxon>
        <taxon>Solaneae</taxon>
        <taxon>Solanum</taxon>
    </lineage>
</organism>
<dbReference type="InterPro" id="IPR036612">
    <property type="entry name" value="KH_dom_type_1_sf"/>
</dbReference>
<dbReference type="Gene3D" id="3.30.310.210">
    <property type="match status" value="1"/>
</dbReference>
<name>A0ABD2T3B5_9SOLN</name>